<dbReference type="InterPro" id="IPR004701">
    <property type="entry name" value="PTS_EIIA_man-typ"/>
</dbReference>
<dbReference type="PANTHER" id="PTHR33799">
    <property type="entry name" value="PTS PERMEASE-RELATED-RELATED"/>
    <property type="match status" value="1"/>
</dbReference>
<reference evidence="3 4" key="1">
    <citation type="submission" date="2019-12" db="EMBL/GenBank/DDBJ databases">
        <title>Microbes associate with the intestines of laboratory mice.</title>
        <authorList>
            <person name="Navarre W."/>
            <person name="Wong E."/>
        </authorList>
    </citation>
    <scope>NUCLEOTIDE SEQUENCE [LARGE SCALE GENOMIC DNA]</scope>
    <source>
        <strain evidence="3 4">NM82_D38</strain>
    </source>
</reference>
<dbReference type="GO" id="GO:0009401">
    <property type="term" value="P:phosphoenolpyruvate-dependent sugar phosphotransferase system"/>
    <property type="evidence" value="ECO:0007669"/>
    <property type="project" value="InterPro"/>
</dbReference>
<dbReference type="InterPro" id="IPR036662">
    <property type="entry name" value="PTS_EIIA_man-typ_sf"/>
</dbReference>
<dbReference type="EMBL" id="WSRP01000002">
    <property type="protein sequence ID" value="MVX55802.1"/>
    <property type="molecule type" value="Genomic_DNA"/>
</dbReference>
<dbReference type="Proteomes" id="UP000472580">
    <property type="component" value="Unassembled WGS sequence"/>
</dbReference>
<dbReference type="Gene3D" id="3.40.50.510">
    <property type="entry name" value="Phosphotransferase system, mannose-type IIA component"/>
    <property type="match status" value="1"/>
</dbReference>
<dbReference type="PANTHER" id="PTHR33799:SF1">
    <property type="entry name" value="PTS SYSTEM MANNOSE-SPECIFIC EIIAB COMPONENT-RELATED"/>
    <property type="match status" value="1"/>
</dbReference>
<keyword evidence="3" id="KW-0762">Sugar transport</keyword>
<dbReference type="OrthoDB" id="8795346at2"/>
<gene>
    <name evidence="3" type="ORF">E5987_01090</name>
</gene>
<comment type="caution">
    <text evidence="3">The sequence shown here is derived from an EMBL/GenBank/DDBJ whole genome shotgun (WGS) entry which is preliminary data.</text>
</comment>
<evidence type="ECO:0000259" key="2">
    <source>
        <dbReference type="PROSITE" id="PS51096"/>
    </source>
</evidence>
<evidence type="ECO:0000256" key="1">
    <source>
        <dbReference type="ARBA" id="ARBA00022679"/>
    </source>
</evidence>
<keyword evidence="4" id="KW-1185">Reference proteome</keyword>
<dbReference type="InterPro" id="IPR051471">
    <property type="entry name" value="Bacterial_PTS_sugar_comp"/>
</dbReference>
<dbReference type="AlphaFoldDB" id="A0A6L6YG37"/>
<accession>A0A6L6YG37</accession>
<dbReference type="GO" id="GO:0016020">
    <property type="term" value="C:membrane"/>
    <property type="evidence" value="ECO:0007669"/>
    <property type="project" value="InterPro"/>
</dbReference>
<dbReference type="PROSITE" id="PS51096">
    <property type="entry name" value="PTS_EIIA_TYPE_4"/>
    <property type="match status" value="1"/>
</dbReference>
<name>A0A6L6YG37_9BURK</name>
<dbReference type="SUPFAM" id="SSF53062">
    <property type="entry name" value="PTS system fructose IIA component-like"/>
    <property type="match status" value="1"/>
</dbReference>
<dbReference type="RefSeq" id="WP_160334234.1">
    <property type="nucleotide sequence ID" value="NZ_CALPCR010000015.1"/>
</dbReference>
<dbReference type="Pfam" id="PF03610">
    <property type="entry name" value="EIIA-man"/>
    <property type="match status" value="1"/>
</dbReference>
<dbReference type="GO" id="GO:0016740">
    <property type="term" value="F:transferase activity"/>
    <property type="evidence" value="ECO:0007669"/>
    <property type="project" value="UniProtKB-KW"/>
</dbReference>
<sequence length="128" mass="14181">MSVSLIIAAHKPIASAFREATLQIMKEVPDFIAVDIDSDASAEALQKQLSEAWNSIEAEERVVILDIEGATPCNVMRGFCETHPCLFLVPLSLPLLFKMICYRSLSLKELEQKAKEIGVTAYLIEGKK</sequence>
<evidence type="ECO:0000313" key="3">
    <source>
        <dbReference type="EMBL" id="MVX55802.1"/>
    </source>
</evidence>
<feature type="domain" description="PTS EIIA type-4" evidence="2">
    <location>
        <begin position="2"/>
        <end position="122"/>
    </location>
</feature>
<organism evidence="3 4">
    <name type="scientific">Parasutterella muris</name>
    <dbReference type="NCBI Taxonomy" id="2565572"/>
    <lineage>
        <taxon>Bacteria</taxon>
        <taxon>Pseudomonadati</taxon>
        <taxon>Pseudomonadota</taxon>
        <taxon>Betaproteobacteria</taxon>
        <taxon>Burkholderiales</taxon>
        <taxon>Sutterellaceae</taxon>
        <taxon>Parasutterella</taxon>
    </lineage>
</organism>
<evidence type="ECO:0000313" key="4">
    <source>
        <dbReference type="Proteomes" id="UP000472580"/>
    </source>
</evidence>
<protein>
    <submittedName>
        <fullName evidence="3">PTS sugar transporter subunit IIA</fullName>
    </submittedName>
</protein>
<keyword evidence="1" id="KW-0808">Transferase</keyword>
<proteinExistence type="predicted"/>
<keyword evidence="3" id="KW-0813">Transport</keyword>